<organism evidence="14 15">
    <name type="scientific">Synergistes jonesii</name>
    <dbReference type="NCBI Taxonomy" id="2754"/>
    <lineage>
        <taxon>Bacteria</taxon>
        <taxon>Thermotogati</taxon>
        <taxon>Synergistota</taxon>
        <taxon>Synergistia</taxon>
        <taxon>Synergistales</taxon>
        <taxon>Synergistaceae</taxon>
        <taxon>Synergistes</taxon>
    </lineage>
</organism>
<dbReference type="GO" id="GO:0005829">
    <property type="term" value="C:cytosol"/>
    <property type="evidence" value="ECO:0007669"/>
    <property type="project" value="TreeGrafter"/>
</dbReference>
<dbReference type="Gene3D" id="1.10.10.160">
    <property type="match status" value="1"/>
</dbReference>
<comment type="caution">
    <text evidence="14">The sequence shown here is derived from an EMBL/GenBank/DDBJ whole genome shotgun (WGS) entry which is preliminary data.</text>
</comment>
<evidence type="ECO:0000256" key="6">
    <source>
        <dbReference type="ARBA" id="ARBA00023125"/>
    </source>
</evidence>
<proteinExistence type="inferred from homology"/>
<dbReference type="GO" id="GO:0016887">
    <property type="term" value="F:ATP hydrolysis activity"/>
    <property type="evidence" value="ECO:0007669"/>
    <property type="project" value="RHEA"/>
</dbReference>
<dbReference type="Pfam" id="PF00580">
    <property type="entry name" value="UvrD-helicase"/>
    <property type="match status" value="1"/>
</dbReference>
<dbReference type="PANTHER" id="PTHR11070">
    <property type="entry name" value="UVRD / RECB / PCRA DNA HELICASE FAMILY MEMBER"/>
    <property type="match status" value="1"/>
</dbReference>
<evidence type="ECO:0000256" key="1">
    <source>
        <dbReference type="ARBA" id="ARBA00009922"/>
    </source>
</evidence>
<dbReference type="EC" id="5.6.2.4" evidence="9"/>
<feature type="domain" description="UvrD-like helicase C-terminal" evidence="13">
    <location>
        <begin position="287"/>
        <end position="555"/>
    </location>
</feature>
<comment type="similarity">
    <text evidence="1">Belongs to the helicase family. UvrD subfamily.</text>
</comment>
<evidence type="ECO:0000313" key="14">
    <source>
        <dbReference type="EMBL" id="KEJ91921.1"/>
    </source>
</evidence>
<dbReference type="GO" id="GO:0043138">
    <property type="term" value="F:3'-5' DNA helicase activity"/>
    <property type="evidence" value="ECO:0007669"/>
    <property type="project" value="UniProtKB-EC"/>
</dbReference>
<dbReference type="AlphaFoldDB" id="A0A073IR22"/>
<dbReference type="PROSITE" id="PS51217">
    <property type="entry name" value="UVRD_HELICASE_CTER"/>
    <property type="match status" value="1"/>
</dbReference>
<evidence type="ECO:0000259" key="12">
    <source>
        <dbReference type="PROSITE" id="PS51198"/>
    </source>
</evidence>
<evidence type="ECO:0000256" key="11">
    <source>
        <dbReference type="PROSITE-ProRule" id="PRU00560"/>
    </source>
</evidence>
<dbReference type="CDD" id="cd18807">
    <property type="entry name" value="SF1_C_UvrD"/>
    <property type="match status" value="1"/>
</dbReference>
<dbReference type="Gene3D" id="1.10.486.10">
    <property type="entry name" value="PCRA, domain 4"/>
    <property type="match status" value="1"/>
</dbReference>
<dbReference type="PROSITE" id="PS51198">
    <property type="entry name" value="UVRD_HELICASE_ATP_BIND"/>
    <property type="match status" value="1"/>
</dbReference>
<evidence type="ECO:0000256" key="10">
    <source>
        <dbReference type="ARBA" id="ARBA00048988"/>
    </source>
</evidence>
<dbReference type="InterPro" id="IPR027417">
    <property type="entry name" value="P-loop_NTPase"/>
</dbReference>
<comment type="catalytic activity">
    <reaction evidence="8">
        <text>Couples ATP hydrolysis with the unwinding of duplex DNA by translocating in the 3'-5' direction.</text>
        <dbReference type="EC" id="5.6.2.4"/>
    </reaction>
</comment>
<dbReference type="GO" id="GO:0033202">
    <property type="term" value="C:DNA helicase complex"/>
    <property type="evidence" value="ECO:0007669"/>
    <property type="project" value="TreeGrafter"/>
</dbReference>
<evidence type="ECO:0000256" key="2">
    <source>
        <dbReference type="ARBA" id="ARBA00022741"/>
    </source>
</evidence>
<evidence type="ECO:0000256" key="3">
    <source>
        <dbReference type="ARBA" id="ARBA00022801"/>
    </source>
</evidence>
<evidence type="ECO:0000256" key="7">
    <source>
        <dbReference type="ARBA" id="ARBA00023235"/>
    </source>
</evidence>
<sequence>MAMVCRMTGALNPRQREAVTYCDGAQVVLAGAGSGKTKVLTTKIAYLIEEKGVRPWRILALTFTNKAAREMRERAAAILGGELQGLEISTFHAYGLRFLRRYHEALSKAGAPYPFVVFDRGDVKNVVKRAMAELNINPKNLEAASALDMISEAKTKANPVTREPKISERWRSLYDEYQKHLTAQRALDFDDLMVLPLHILASNRDVLEAERARLDWVLVDEYQDVNQPQYLLLRCLIEGGRKIMVVGDPDQSIYGWRGADMSMILNFQRDFKGARMTILDQNYRSSGNILDGANGVIRNNDDRHPKELWTAAERGRPIYLRRHLTDEKESEWIAEKIESLHDDGYAYKEMAVLYRVNALSRGLEQALLERSLPYRVIRGVAFYERAEVKDVLSMLRLAVDPRDALSLARVANIPARGLGKKSAEKLGEAIARMKEEEAAELWKRVREEGGGLKGKQGLGAKALASEMLAILESSDDISDAVRTILDANGYRGYLAGAYPDDWEECEGNVLEILSVVPEECDVAQALAEIPLVTDQDAAQEDDDAVNLLTLHAAKGLEFPIVFMTGLEEGIFPNARCVEEENGISEERRLCYVGMTRARERLFMSCASSRLLFGGIQRNPMSRFIGEVPRDVRVLEDDAQGGAYHADSRGNGRRWRW</sequence>
<dbReference type="InterPro" id="IPR014016">
    <property type="entry name" value="UvrD-like_ATP-bd"/>
</dbReference>
<evidence type="ECO:0000256" key="9">
    <source>
        <dbReference type="ARBA" id="ARBA00034808"/>
    </source>
</evidence>
<gene>
    <name evidence="14" type="ORF">EH55_05930</name>
</gene>
<name>A0A073IR22_9BACT</name>
<feature type="binding site" evidence="11">
    <location>
        <begin position="30"/>
        <end position="37"/>
    </location>
    <ligand>
        <name>ATP</name>
        <dbReference type="ChEBI" id="CHEBI:30616"/>
    </ligand>
</feature>
<keyword evidence="5 11" id="KW-0067">ATP-binding</keyword>
<keyword evidence="7" id="KW-0413">Isomerase</keyword>
<dbReference type="GO" id="GO:0000725">
    <property type="term" value="P:recombinational repair"/>
    <property type="evidence" value="ECO:0007669"/>
    <property type="project" value="TreeGrafter"/>
</dbReference>
<keyword evidence="15" id="KW-1185">Reference proteome</keyword>
<dbReference type="GO" id="GO:0003677">
    <property type="term" value="F:DNA binding"/>
    <property type="evidence" value="ECO:0007669"/>
    <property type="project" value="UniProtKB-KW"/>
</dbReference>
<protein>
    <recommendedName>
        <fullName evidence="9">DNA 3'-5' helicase</fullName>
        <ecNumber evidence="9">5.6.2.4</ecNumber>
    </recommendedName>
</protein>
<dbReference type="CDD" id="cd17932">
    <property type="entry name" value="DEXQc_UvrD"/>
    <property type="match status" value="1"/>
</dbReference>
<reference evidence="14 15" key="1">
    <citation type="submission" date="2014-04" db="EMBL/GenBank/DDBJ databases">
        <title>Draft Genome Sequence of Synergistes jonesii.</title>
        <authorList>
            <person name="Coil D.A."/>
            <person name="Eisen J.A."/>
            <person name="Holland-Moritz H.E."/>
        </authorList>
    </citation>
    <scope>NUCLEOTIDE SEQUENCE [LARGE SCALE GENOMIC DNA]</scope>
    <source>
        <strain evidence="14 15">78-1</strain>
    </source>
</reference>
<accession>A0A073IR22</accession>
<dbReference type="InterPro" id="IPR000212">
    <property type="entry name" value="DNA_helicase_UvrD/REP"/>
</dbReference>
<comment type="catalytic activity">
    <reaction evidence="10">
        <text>ATP + H2O = ADP + phosphate + H(+)</text>
        <dbReference type="Rhea" id="RHEA:13065"/>
        <dbReference type="ChEBI" id="CHEBI:15377"/>
        <dbReference type="ChEBI" id="CHEBI:15378"/>
        <dbReference type="ChEBI" id="CHEBI:30616"/>
        <dbReference type="ChEBI" id="CHEBI:43474"/>
        <dbReference type="ChEBI" id="CHEBI:456216"/>
        <dbReference type="EC" id="5.6.2.4"/>
    </reaction>
</comment>
<evidence type="ECO:0000313" key="15">
    <source>
        <dbReference type="Proteomes" id="UP000027665"/>
    </source>
</evidence>
<dbReference type="Gene3D" id="3.40.50.300">
    <property type="entry name" value="P-loop containing nucleotide triphosphate hydrolases"/>
    <property type="match status" value="2"/>
</dbReference>
<dbReference type="SUPFAM" id="SSF52540">
    <property type="entry name" value="P-loop containing nucleoside triphosphate hydrolases"/>
    <property type="match status" value="1"/>
</dbReference>
<dbReference type="Proteomes" id="UP000027665">
    <property type="component" value="Unassembled WGS sequence"/>
</dbReference>
<dbReference type="InterPro" id="IPR013986">
    <property type="entry name" value="DExx_box_DNA_helicase_dom_sf"/>
</dbReference>
<dbReference type="InterPro" id="IPR014017">
    <property type="entry name" value="DNA_helicase_UvrD-like_C"/>
</dbReference>
<dbReference type="GO" id="GO:0005524">
    <property type="term" value="F:ATP binding"/>
    <property type="evidence" value="ECO:0007669"/>
    <property type="project" value="UniProtKB-UniRule"/>
</dbReference>
<evidence type="ECO:0000256" key="4">
    <source>
        <dbReference type="ARBA" id="ARBA00022806"/>
    </source>
</evidence>
<dbReference type="STRING" id="2754.EH55_05930"/>
<evidence type="ECO:0000259" key="13">
    <source>
        <dbReference type="PROSITE" id="PS51217"/>
    </source>
</evidence>
<keyword evidence="3 11" id="KW-0378">Hydrolase</keyword>
<keyword evidence="6" id="KW-0238">DNA-binding</keyword>
<dbReference type="Pfam" id="PF13361">
    <property type="entry name" value="UvrD_C"/>
    <property type="match status" value="2"/>
</dbReference>
<dbReference type="EMBL" id="JMKI01000036">
    <property type="protein sequence ID" value="KEJ91921.1"/>
    <property type="molecule type" value="Genomic_DNA"/>
</dbReference>
<evidence type="ECO:0000256" key="8">
    <source>
        <dbReference type="ARBA" id="ARBA00034617"/>
    </source>
</evidence>
<evidence type="ECO:0000256" key="5">
    <source>
        <dbReference type="ARBA" id="ARBA00022840"/>
    </source>
</evidence>
<feature type="domain" description="UvrD-like helicase ATP-binding" evidence="12">
    <location>
        <begin position="9"/>
        <end position="286"/>
    </location>
</feature>
<dbReference type="eggNOG" id="COG0210">
    <property type="taxonomic scope" value="Bacteria"/>
</dbReference>
<keyword evidence="4 11" id="KW-0347">Helicase</keyword>
<dbReference type="PANTHER" id="PTHR11070:SF2">
    <property type="entry name" value="ATP-DEPENDENT DNA HELICASE SRS2"/>
    <property type="match status" value="1"/>
</dbReference>
<keyword evidence="2 11" id="KW-0547">Nucleotide-binding</keyword>